<sequence length="84" mass="9176">MVLKVRNAGMQGQEFLRSPLILEADLASLLLPGGTMGLFNEVIAARSRGNLDVLHSVEHRKGSTGRSVAPELICVDHVWDVIIR</sequence>
<reference evidence="1" key="1">
    <citation type="journal article" date="2014" name="Int. J. Syst. Evol. Microbiol.">
        <title>Complete genome sequence of Corynebacterium casei LMG S-19264T (=DSM 44701T), isolated from a smear-ripened cheese.</title>
        <authorList>
            <consortium name="US DOE Joint Genome Institute (JGI-PGF)"/>
            <person name="Walter F."/>
            <person name="Albersmeier A."/>
            <person name="Kalinowski J."/>
            <person name="Ruckert C."/>
        </authorList>
    </citation>
    <scope>NUCLEOTIDE SEQUENCE</scope>
    <source>
        <strain evidence="1">JCM 31311</strain>
    </source>
</reference>
<proteinExistence type="predicted"/>
<evidence type="ECO:0000313" key="2">
    <source>
        <dbReference type="Proteomes" id="UP000603865"/>
    </source>
</evidence>
<name>A0A918FII5_9DEIO</name>
<protein>
    <submittedName>
        <fullName evidence="1">Uncharacterized protein</fullName>
    </submittedName>
</protein>
<evidence type="ECO:0000313" key="1">
    <source>
        <dbReference type="EMBL" id="GGR39617.1"/>
    </source>
</evidence>
<keyword evidence="2" id="KW-1185">Reference proteome</keyword>
<dbReference type="EMBL" id="BMQL01000097">
    <property type="protein sequence ID" value="GGR39617.1"/>
    <property type="molecule type" value="Genomic_DNA"/>
</dbReference>
<organism evidence="1 2">
    <name type="scientific">Deinococcus ruber</name>
    <dbReference type="NCBI Taxonomy" id="1848197"/>
    <lineage>
        <taxon>Bacteria</taxon>
        <taxon>Thermotogati</taxon>
        <taxon>Deinococcota</taxon>
        <taxon>Deinococci</taxon>
        <taxon>Deinococcales</taxon>
        <taxon>Deinococcaceae</taxon>
        <taxon>Deinococcus</taxon>
    </lineage>
</organism>
<dbReference type="AlphaFoldDB" id="A0A918FII5"/>
<accession>A0A918FII5</accession>
<dbReference type="Proteomes" id="UP000603865">
    <property type="component" value="Unassembled WGS sequence"/>
</dbReference>
<gene>
    <name evidence="1" type="ORF">GCM10008957_55500</name>
</gene>
<comment type="caution">
    <text evidence="1">The sequence shown here is derived from an EMBL/GenBank/DDBJ whole genome shotgun (WGS) entry which is preliminary data.</text>
</comment>
<reference evidence="1" key="2">
    <citation type="submission" date="2020-09" db="EMBL/GenBank/DDBJ databases">
        <authorList>
            <person name="Sun Q."/>
            <person name="Ohkuma M."/>
        </authorList>
    </citation>
    <scope>NUCLEOTIDE SEQUENCE</scope>
    <source>
        <strain evidence="1">JCM 31311</strain>
    </source>
</reference>